<dbReference type="Proteomes" id="UP001592530">
    <property type="component" value="Unassembled WGS sequence"/>
</dbReference>
<dbReference type="PROSITE" id="PS51737">
    <property type="entry name" value="RECOMBINASE_DNA_BIND"/>
    <property type="match status" value="1"/>
</dbReference>
<dbReference type="InterPro" id="IPR025827">
    <property type="entry name" value="Zn_ribbon_recom_dom"/>
</dbReference>
<dbReference type="PANTHER" id="PTHR30461:SF2">
    <property type="entry name" value="SERINE RECOMBINASE PINE-RELATED"/>
    <property type="match status" value="1"/>
</dbReference>
<dbReference type="EMBL" id="JBHEZY010000001">
    <property type="protein sequence ID" value="MFC1429501.1"/>
    <property type="molecule type" value="Genomic_DNA"/>
</dbReference>
<dbReference type="PANTHER" id="PTHR30461">
    <property type="entry name" value="DNA-INVERTASE FROM LAMBDOID PROPHAGE"/>
    <property type="match status" value="1"/>
</dbReference>
<evidence type="ECO:0000313" key="5">
    <source>
        <dbReference type="EMBL" id="MFC1429501.1"/>
    </source>
</evidence>
<evidence type="ECO:0000256" key="2">
    <source>
        <dbReference type="ARBA" id="ARBA00023172"/>
    </source>
</evidence>
<reference evidence="5 6" key="1">
    <citation type="submission" date="2024-09" db="EMBL/GenBank/DDBJ databases">
        <authorList>
            <person name="Lee S.D."/>
        </authorList>
    </citation>
    <scope>NUCLEOTIDE SEQUENCE [LARGE SCALE GENOMIC DNA]</scope>
    <source>
        <strain evidence="5 6">N1-3</strain>
    </source>
</reference>
<dbReference type="RefSeq" id="WP_380548140.1">
    <property type="nucleotide sequence ID" value="NZ_JBHEZY010000001.1"/>
</dbReference>
<dbReference type="Gene3D" id="3.40.50.1390">
    <property type="entry name" value="Resolvase, N-terminal catalytic domain"/>
    <property type="match status" value="1"/>
</dbReference>
<dbReference type="InterPro" id="IPR006119">
    <property type="entry name" value="Resolv_N"/>
</dbReference>
<dbReference type="Pfam" id="PF13408">
    <property type="entry name" value="Zn_ribbon_recom"/>
    <property type="match status" value="1"/>
</dbReference>
<keyword evidence="1" id="KW-0238">DNA-binding</keyword>
<dbReference type="Gene3D" id="3.90.1750.20">
    <property type="entry name" value="Putative Large Serine Recombinase, Chain B, Domain 2"/>
    <property type="match status" value="1"/>
</dbReference>
<organism evidence="5 6">
    <name type="scientific">Streptacidiphilus alkalitolerans</name>
    <dbReference type="NCBI Taxonomy" id="3342712"/>
    <lineage>
        <taxon>Bacteria</taxon>
        <taxon>Bacillati</taxon>
        <taxon>Actinomycetota</taxon>
        <taxon>Actinomycetes</taxon>
        <taxon>Kitasatosporales</taxon>
        <taxon>Streptomycetaceae</taxon>
        <taxon>Streptacidiphilus</taxon>
    </lineage>
</organism>
<keyword evidence="2" id="KW-0233">DNA recombination</keyword>
<feature type="region of interest" description="Disordered" evidence="3">
    <location>
        <begin position="480"/>
        <end position="508"/>
    </location>
</feature>
<dbReference type="SUPFAM" id="SSF53041">
    <property type="entry name" value="Resolvase-like"/>
    <property type="match status" value="1"/>
</dbReference>
<evidence type="ECO:0000313" key="6">
    <source>
        <dbReference type="Proteomes" id="UP001592530"/>
    </source>
</evidence>
<comment type="caution">
    <text evidence="5">The sequence shown here is derived from an EMBL/GenBank/DDBJ whole genome shotgun (WGS) entry which is preliminary data.</text>
</comment>
<dbReference type="Pfam" id="PF00239">
    <property type="entry name" value="Resolvase"/>
    <property type="match status" value="1"/>
</dbReference>
<proteinExistence type="predicted"/>
<dbReference type="InterPro" id="IPR011109">
    <property type="entry name" value="DNA_bind_recombinase_dom"/>
</dbReference>
<name>A0ABV6WTZ6_9ACTN</name>
<gene>
    <name evidence="5" type="ORF">ACEZDB_02370</name>
</gene>
<evidence type="ECO:0000259" key="4">
    <source>
        <dbReference type="PROSITE" id="PS51737"/>
    </source>
</evidence>
<dbReference type="InterPro" id="IPR036162">
    <property type="entry name" value="Resolvase-like_N_sf"/>
</dbReference>
<dbReference type="InterPro" id="IPR038109">
    <property type="entry name" value="DNA_bind_recomb_sf"/>
</dbReference>
<sequence>MGQHRGRATKPDHDNPEGLWIQADLALLSELRDAEALLPADAPRGLLSVRLSVMTHDTTSPARQELDLRVPARERGIRVVGVASDLNVSATKVPPWKRKQLGDWLHNRAPEFDVLLFWKLDRFVRRLSDLSTMIDWCSRYGKILASKHDPVDLTSEAGKILTTIIGGVAEIEAANTSTRVTGLWDYTKSQSEWLVGKPTYGYTTAQDERGRPVLVHDEAAVRVLRWCRAMALRGVSARHMVKVIDRTGLCGPGLTTSTMLRRLRNPGLTGYRVQEDRNGGVRRARLVLGRNGQPTRVADPIFTRSEFDELQAALDKRSKNQPLRQPGGATRFLGVLVCAECGTTLTAQRTSNKGRAYEYLRCRGCPGGGMGAPDPQAVYAELTEEVLSALGDIPVRTRVYASGREGEATADRWENVLDGRNFREHWQSAGAAVMAADLLRAGITCRVTRVRVPKVRAPGVRLQLVVPKDAGDRLVIKPDAFGSGSDAGLSQDPVVPCPSRSDTAQAAT</sequence>
<dbReference type="SMART" id="SM00857">
    <property type="entry name" value="Resolvase"/>
    <property type="match status" value="1"/>
</dbReference>
<accession>A0ABV6WTZ6</accession>
<dbReference type="CDD" id="cd00338">
    <property type="entry name" value="Ser_Recombinase"/>
    <property type="match status" value="1"/>
</dbReference>
<protein>
    <submittedName>
        <fullName evidence="5">Recombinase family protein</fullName>
    </submittedName>
</protein>
<evidence type="ECO:0000256" key="3">
    <source>
        <dbReference type="SAM" id="MobiDB-lite"/>
    </source>
</evidence>
<feature type="domain" description="Recombinase" evidence="4">
    <location>
        <begin position="199"/>
        <end position="320"/>
    </location>
</feature>
<evidence type="ECO:0000256" key="1">
    <source>
        <dbReference type="ARBA" id="ARBA00023125"/>
    </source>
</evidence>
<dbReference type="InterPro" id="IPR050639">
    <property type="entry name" value="SSR_resolvase"/>
</dbReference>